<sequence length="395" mass="43721">MDYLPGKNDRRYKVGLLARRAFHFYSQDVVAGMSAAKLEPGQVILPVDLLYQSDEDIRRLLTDCDLDGLILGLDRGRYELYRECLPDVPMVNVHPDILANDIPTIAIDPHALAVASVRYFKSLGVSHVANLSTFNTEAQDRVNQTMKELVEAAGGSFTSYSIHVPGLVASYENTRTMPEVAEFESWLENLKRPTGVLSSGGYTAVMLAQSAQRMGINIPDELSILSRSDDSVCLFADPPVSSFRSIGSVVGKMALEFLGSYFTHGQWPETCRALPVPSVIERYSTGVPAGMSRSMHTAVHYIRRNALKGVTVDDVLAACPGLSRSRLYREFEANFGHSPAQEITRLRVDEAKYQLRFTDKSLGEIAEWCSFKGAPQFSTVFAREVGQPPGSWRKS</sequence>
<dbReference type="InterPro" id="IPR009057">
    <property type="entry name" value="Homeodomain-like_sf"/>
</dbReference>
<dbReference type="PANTHER" id="PTHR30146">
    <property type="entry name" value="LACI-RELATED TRANSCRIPTIONAL REPRESSOR"/>
    <property type="match status" value="1"/>
</dbReference>
<dbReference type="GO" id="GO:0003700">
    <property type="term" value="F:DNA-binding transcription factor activity"/>
    <property type="evidence" value="ECO:0007669"/>
    <property type="project" value="InterPro"/>
</dbReference>
<proteinExistence type="predicted"/>
<evidence type="ECO:0000313" key="6">
    <source>
        <dbReference type="Proteomes" id="UP000557872"/>
    </source>
</evidence>
<dbReference type="Gene3D" id="1.10.10.60">
    <property type="entry name" value="Homeodomain-like"/>
    <property type="match status" value="1"/>
</dbReference>
<dbReference type="Pfam" id="PF12833">
    <property type="entry name" value="HTH_18"/>
    <property type="match status" value="1"/>
</dbReference>
<evidence type="ECO:0000256" key="3">
    <source>
        <dbReference type="ARBA" id="ARBA00023163"/>
    </source>
</evidence>
<dbReference type="SUPFAM" id="SSF53822">
    <property type="entry name" value="Periplasmic binding protein-like I"/>
    <property type="match status" value="1"/>
</dbReference>
<evidence type="ECO:0000259" key="4">
    <source>
        <dbReference type="PROSITE" id="PS01124"/>
    </source>
</evidence>
<dbReference type="EMBL" id="JACBAZ010000002">
    <property type="protein sequence ID" value="NWK55488.1"/>
    <property type="molecule type" value="Genomic_DNA"/>
</dbReference>
<keyword evidence="3" id="KW-0804">Transcription</keyword>
<dbReference type="InterPro" id="IPR046335">
    <property type="entry name" value="LacI/GalR-like_sensor"/>
</dbReference>
<dbReference type="GO" id="GO:0000976">
    <property type="term" value="F:transcription cis-regulatory region binding"/>
    <property type="evidence" value="ECO:0007669"/>
    <property type="project" value="TreeGrafter"/>
</dbReference>
<comment type="caution">
    <text evidence="5">The sequence shown here is derived from an EMBL/GenBank/DDBJ whole genome shotgun (WGS) entry which is preliminary data.</text>
</comment>
<dbReference type="RefSeq" id="WP_178932000.1">
    <property type="nucleotide sequence ID" value="NZ_JACBAZ010000002.1"/>
</dbReference>
<accession>A0A851GCM2</accession>
<dbReference type="PANTHER" id="PTHR30146:SF24">
    <property type="entry name" value="XYLOSE OPERON REGULATORY PROTEIN"/>
    <property type="match status" value="1"/>
</dbReference>
<dbReference type="SUPFAM" id="SSF46689">
    <property type="entry name" value="Homeodomain-like"/>
    <property type="match status" value="1"/>
</dbReference>
<dbReference type="PROSITE" id="PS01124">
    <property type="entry name" value="HTH_ARAC_FAMILY_2"/>
    <property type="match status" value="1"/>
</dbReference>
<dbReference type="Gene3D" id="3.40.50.2300">
    <property type="match status" value="2"/>
</dbReference>
<protein>
    <submittedName>
        <fullName evidence="5">Helix-turn-helix domain-containing protein</fullName>
    </submittedName>
</protein>
<keyword evidence="1" id="KW-0805">Transcription regulation</keyword>
<dbReference type="SMART" id="SM00342">
    <property type="entry name" value="HTH_ARAC"/>
    <property type="match status" value="1"/>
</dbReference>
<evidence type="ECO:0000256" key="1">
    <source>
        <dbReference type="ARBA" id="ARBA00023015"/>
    </source>
</evidence>
<dbReference type="AlphaFoldDB" id="A0A851GCM2"/>
<keyword evidence="2" id="KW-0238">DNA-binding</keyword>
<gene>
    <name evidence="5" type="ORF">HW115_07685</name>
</gene>
<feature type="domain" description="HTH araC/xylS-type" evidence="4">
    <location>
        <begin position="296"/>
        <end position="395"/>
    </location>
</feature>
<evidence type="ECO:0000313" key="5">
    <source>
        <dbReference type="EMBL" id="NWK55488.1"/>
    </source>
</evidence>
<dbReference type="InterPro" id="IPR018060">
    <property type="entry name" value="HTH_AraC"/>
</dbReference>
<reference evidence="5 6" key="1">
    <citation type="submission" date="2020-07" db="EMBL/GenBank/DDBJ databases">
        <title>Roseicoccus Jingziensis gen. nov., sp. nov., isolated from coastal seawater.</title>
        <authorList>
            <person name="Feng X."/>
        </authorList>
    </citation>
    <scope>NUCLEOTIDE SEQUENCE [LARGE SCALE GENOMIC DNA]</scope>
    <source>
        <strain evidence="5 6">N1E253</strain>
    </source>
</reference>
<name>A0A851GCM2_9BACT</name>
<keyword evidence="6" id="KW-1185">Reference proteome</keyword>
<organism evidence="5 6">
    <name type="scientific">Oceaniferula marina</name>
    <dbReference type="NCBI Taxonomy" id="2748318"/>
    <lineage>
        <taxon>Bacteria</taxon>
        <taxon>Pseudomonadati</taxon>
        <taxon>Verrucomicrobiota</taxon>
        <taxon>Verrucomicrobiia</taxon>
        <taxon>Verrucomicrobiales</taxon>
        <taxon>Verrucomicrobiaceae</taxon>
        <taxon>Oceaniferula</taxon>
    </lineage>
</organism>
<dbReference type="InterPro" id="IPR028082">
    <property type="entry name" value="Peripla_BP_I"/>
</dbReference>
<dbReference type="Pfam" id="PF13377">
    <property type="entry name" value="Peripla_BP_3"/>
    <property type="match status" value="1"/>
</dbReference>
<evidence type="ECO:0000256" key="2">
    <source>
        <dbReference type="ARBA" id="ARBA00023125"/>
    </source>
</evidence>
<dbReference type="Proteomes" id="UP000557872">
    <property type="component" value="Unassembled WGS sequence"/>
</dbReference>